<accession>A0AAN9EG96</accession>
<evidence type="ECO:0000256" key="3">
    <source>
        <dbReference type="ARBA" id="ARBA00022471"/>
    </source>
</evidence>
<dbReference type="EMBL" id="JAYWIO010000007">
    <property type="protein sequence ID" value="KAK7252223.1"/>
    <property type="molecule type" value="Genomic_DNA"/>
</dbReference>
<evidence type="ECO:0000256" key="1">
    <source>
        <dbReference type="ARBA" id="ARBA00004613"/>
    </source>
</evidence>
<feature type="transmembrane region" description="Helical" evidence="6">
    <location>
        <begin position="28"/>
        <end position="51"/>
    </location>
</feature>
<dbReference type="Pfam" id="PF05938">
    <property type="entry name" value="Self-incomp_S1"/>
    <property type="match status" value="1"/>
</dbReference>
<dbReference type="PANTHER" id="PTHR35630">
    <property type="entry name" value="LEGUMINOSIN GROUP486 SECRETED PEPTIDE"/>
    <property type="match status" value="1"/>
</dbReference>
<dbReference type="PANTHER" id="PTHR35630:SF1">
    <property type="entry name" value="LEGUMINOSIN GROUP486 SECRETED PEPTIDE"/>
    <property type="match status" value="1"/>
</dbReference>
<keyword evidence="4" id="KW-0964">Secreted</keyword>
<evidence type="ECO:0000256" key="6">
    <source>
        <dbReference type="SAM" id="Phobius"/>
    </source>
</evidence>
<comment type="similarity">
    <text evidence="2">Belongs to the plant self-incompatibility (S1) protein family.</text>
</comment>
<dbReference type="AlphaFoldDB" id="A0AAN9EG96"/>
<protein>
    <submittedName>
        <fullName evidence="7">Uncharacterized protein</fullName>
    </submittedName>
</protein>
<dbReference type="GO" id="GO:0060320">
    <property type="term" value="P:rejection of self pollen"/>
    <property type="evidence" value="ECO:0007669"/>
    <property type="project" value="UniProtKB-KW"/>
</dbReference>
<proteinExistence type="inferred from homology"/>
<dbReference type="InterPro" id="IPR010264">
    <property type="entry name" value="Self-incomp_S1"/>
</dbReference>
<evidence type="ECO:0000256" key="2">
    <source>
        <dbReference type="ARBA" id="ARBA00005581"/>
    </source>
</evidence>
<keyword evidence="8" id="KW-1185">Reference proteome</keyword>
<evidence type="ECO:0000313" key="7">
    <source>
        <dbReference type="EMBL" id="KAK7252223.1"/>
    </source>
</evidence>
<keyword evidence="6" id="KW-0472">Membrane</keyword>
<sequence>MPCVVGINHRLKIEVYSLLKFRMTTLNFVNIILALALALASIAAVEARLLLQDNNQIIVGNSDAAIKVFVHVGLLPQGESKVNIVCYLENGQAGFDTQISPGGDTNFNVPDSSTNYKCDGLWDSKTASFLAYDKIRDQGYNNVYWKLDSDGFFQSHDQQNWTKFSGWQ</sequence>
<dbReference type="GO" id="GO:0005576">
    <property type="term" value="C:extracellular region"/>
    <property type="evidence" value="ECO:0007669"/>
    <property type="project" value="UniProtKB-SubCell"/>
</dbReference>
<comment type="caution">
    <text evidence="7">The sequence shown here is derived from an EMBL/GenBank/DDBJ whole genome shotgun (WGS) entry which is preliminary data.</text>
</comment>
<evidence type="ECO:0000256" key="5">
    <source>
        <dbReference type="ARBA" id="ARBA00022729"/>
    </source>
</evidence>
<name>A0AAN9EG96_CROPI</name>
<keyword evidence="6" id="KW-0812">Transmembrane</keyword>
<organism evidence="7 8">
    <name type="scientific">Crotalaria pallida</name>
    <name type="common">Smooth rattlebox</name>
    <name type="synonym">Crotalaria striata</name>
    <dbReference type="NCBI Taxonomy" id="3830"/>
    <lineage>
        <taxon>Eukaryota</taxon>
        <taxon>Viridiplantae</taxon>
        <taxon>Streptophyta</taxon>
        <taxon>Embryophyta</taxon>
        <taxon>Tracheophyta</taxon>
        <taxon>Spermatophyta</taxon>
        <taxon>Magnoliopsida</taxon>
        <taxon>eudicotyledons</taxon>
        <taxon>Gunneridae</taxon>
        <taxon>Pentapetalae</taxon>
        <taxon>rosids</taxon>
        <taxon>fabids</taxon>
        <taxon>Fabales</taxon>
        <taxon>Fabaceae</taxon>
        <taxon>Papilionoideae</taxon>
        <taxon>50 kb inversion clade</taxon>
        <taxon>genistoids sensu lato</taxon>
        <taxon>core genistoids</taxon>
        <taxon>Crotalarieae</taxon>
        <taxon>Crotalaria</taxon>
    </lineage>
</organism>
<keyword evidence="6" id="KW-1133">Transmembrane helix</keyword>
<keyword evidence="5" id="KW-0732">Signal</keyword>
<evidence type="ECO:0000256" key="4">
    <source>
        <dbReference type="ARBA" id="ARBA00022525"/>
    </source>
</evidence>
<gene>
    <name evidence="7" type="ORF">RIF29_36027</name>
</gene>
<reference evidence="7 8" key="1">
    <citation type="submission" date="2024-01" db="EMBL/GenBank/DDBJ databases">
        <title>The genomes of 5 underutilized Papilionoideae crops provide insights into root nodulation and disease resistanc.</title>
        <authorList>
            <person name="Yuan L."/>
        </authorList>
    </citation>
    <scope>NUCLEOTIDE SEQUENCE [LARGE SCALE GENOMIC DNA]</scope>
    <source>
        <strain evidence="7">ZHUSHIDOU_FW_LH</strain>
        <tissue evidence="7">Leaf</tissue>
    </source>
</reference>
<dbReference type="Proteomes" id="UP001372338">
    <property type="component" value="Unassembled WGS sequence"/>
</dbReference>
<comment type="subcellular location">
    <subcellularLocation>
        <location evidence="1">Secreted</location>
    </subcellularLocation>
</comment>
<evidence type="ECO:0000313" key="8">
    <source>
        <dbReference type="Proteomes" id="UP001372338"/>
    </source>
</evidence>
<keyword evidence="3" id="KW-0713">Self-incompatibility</keyword>